<dbReference type="Pfam" id="PF01494">
    <property type="entry name" value="FAD_binding_3"/>
    <property type="match status" value="1"/>
</dbReference>
<dbReference type="InterPro" id="IPR002938">
    <property type="entry name" value="FAD-bd"/>
</dbReference>
<dbReference type="Gene3D" id="3.40.30.120">
    <property type="match status" value="1"/>
</dbReference>
<dbReference type="EMBL" id="JAPQKH010000005">
    <property type="protein sequence ID" value="KAJ5096634.1"/>
    <property type="molecule type" value="Genomic_DNA"/>
</dbReference>
<dbReference type="Pfam" id="PF21274">
    <property type="entry name" value="Rng_hyd_C"/>
    <property type="match status" value="1"/>
</dbReference>
<evidence type="ECO:0000313" key="6">
    <source>
        <dbReference type="EMBL" id="KAJ5096634.1"/>
    </source>
</evidence>
<comment type="caution">
    <text evidence="6">The sequence shown here is derived from an EMBL/GenBank/DDBJ whole genome shotgun (WGS) entry which is preliminary data.</text>
</comment>
<accession>A0A9W9FAV7</accession>
<evidence type="ECO:0000256" key="3">
    <source>
        <dbReference type="ARBA" id="ARBA00022827"/>
    </source>
</evidence>
<comment type="cofactor">
    <cofactor evidence="1">
        <name>FAD</name>
        <dbReference type="ChEBI" id="CHEBI:57692"/>
    </cofactor>
</comment>
<dbReference type="Proteomes" id="UP001149165">
    <property type="component" value="Unassembled WGS sequence"/>
</dbReference>
<organism evidence="6 7">
    <name type="scientific">Penicillium angulare</name>
    <dbReference type="NCBI Taxonomy" id="116970"/>
    <lineage>
        <taxon>Eukaryota</taxon>
        <taxon>Fungi</taxon>
        <taxon>Dikarya</taxon>
        <taxon>Ascomycota</taxon>
        <taxon>Pezizomycotina</taxon>
        <taxon>Eurotiomycetes</taxon>
        <taxon>Eurotiomycetidae</taxon>
        <taxon>Eurotiales</taxon>
        <taxon>Aspergillaceae</taxon>
        <taxon>Penicillium</taxon>
    </lineage>
</organism>
<proteinExistence type="predicted"/>
<dbReference type="PANTHER" id="PTHR43004">
    <property type="entry name" value="TRK SYSTEM POTASSIUM UPTAKE PROTEIN"/>
    <property type="match status" value="1"/>
</dbReference>
<dbReference type="Gene3D" id="3.50.50.60">
    <property type="entry name" value="FAD/NAD(P)-binding domain"/>
    <property type="match status" value="1"/>
</dbReference>
<dbReference type="Gene3D" id="3.30.9.10">
    <property type="entry name" value="D-Amino Acid Oxidase, subunit A, domain 2"/>
    <property type="match status" value="1"/>
</dbReference>
<keyword evidence="4" id="KW-0560">Oxidoreductase</keyword>
<dbReference type="PANTHER" id="PTHR43004:SF19">
    <property type="entry name" value="BINDING MONOOXYGENASE, PUTATIVE (JCVI)-RELATED"/>
    <property type="match status" value="1"/>
</dbReference>
<evidence type="ECO:0000256" key="4">
    <source>
        <dbReference type="ARBA" id="ARBA00023002"/>
    </source>
</evidence>
<sequence>MPVEIEIPVVIVGGGGCGLTLSTFLSNYGVEHVLLEKHTGTSILPKAHYLNQRTMEILRRHDMVEEILQKTCPSRHMSQVAWQTSLGGSGPFDRQVISKFECFGGNDGSEFAESYKCDHLHDVLYTILKLTMIYRRDAPLRSGNLPLFRLEPILKKIAEQRNPGNILFGHQLVDFTDEGSSVVVRSSDEAGLETTYRCKYLIAADGGRTIGPKLGVKMEGLTNITDMVSVHFSADLSEYWDDRYFACHFINGECSTVFESGAIVPMGPNWGKHSKEWVFHCGFAMDDQNRHDDAALIPRIQQLLKIPDLKMEVHKISHWAIERVLADKYRVGRVFLAGDAGNRRPPTTGLGLNTAIEDSLNIAWKLAMVLRGQASGSILDSYEPERRAVGEINSDWGLFTFTNSAVINTILGLIPGEREANKIRFQTLFEDTDKGHSFRAQVARIIESQAIEFCAHGIELGFRYPKGLLLHDGSLPTDRDPLGLKYYPTTQPGHRLPHAWIETGNSVISTHDLVSNKPGFALITDSEGGDWDIAAQNIFKNRGIEVVVAQIGDKVLYRDYDDRWSSLKGIQAGGAILVRPDNMIAWRSIYKSRLGGKELEVAMDQLLLGNTEEQLEFKAKF</sequence>
<dbReference type="AlphaFoldDB" id="A0A9W9FAV7"/>
<feature type="domain" description="FAD-binding" evidence="5">
    <location>
        <begin position="7"/>
        <end position="391"/>
    </location>
</feature>
<keyword evidence="7" id="KW-1185">Reference proteome</keyword>
<keyword evidence="3" id="KW-0274">FAD</keyword>
<evidence type="ECO:0000313" key="7">
    <source>
        <dbReference type="Proteomes" id="UP001149165"/>
    </source>
</evidence>
<protein>
    <submittedName>
        <fullName evidence="6">FAD binding domain-containing protein</fullName>
    </submittedName>
</protein>
<reference evidence="6" key="2">
    <citation type="journal article" date="2023" name="IMA Fungus">
        <title>Comparative genomic study of the Penicillium genus elucidates a diverse pangenome and 15 lateral gene transfer events.</title>
        <authorList>
            <person name="Petersen C."/>
            <person name="Sorensen T."/>
            <person name="Nielsen M.R."/>
            <person name="Sondergaard T.E."/>
            <person name="Sorensen J.L."/>
            <person name="Fitzpatrick D.A."/>
            <person name="Frisvad J.C."/>
            <person name="Nielsen K.L."/>
        </authorList>
    </citation>
    <scope>NUCLEOTIDE SEQUENCE</scope>
    <source>
        <strain evidence="6">IBT 30069</strain>
    </source>
</reference>
<keyword evidence="2" id="KW-0285">Flavoprotein</keyword>
<dbReference type="GO" id="GO:0016709">
    <property type="term" value="F:oxidoreductase activity, acting on paired donors, with incorporation or reduction of molecular oxygen, NAD(P)H as one donor, and incorporation of one atom of oxygen"/>
    <property type="evidence" value="ECO:0007669"/>
    <property type="project" value="UniProtKB-ARBA"/>
</dbReference>
<dbReference type="OrthoDB" id="2690153at2759"/>
<dbReference type="InterPro" id="IPR036188">
    <property type="entry name" value="FAD/NAD-bd_sf"/>
</dbReference>
<evidence type="ECO:0000259" key="5">
    <source>
        <dbReference type="Pfam" id="PF01494"/>
    </source>
</evidence>
<dbReference type="PRINTS" id="PR00420">
    <property type="entry name" value="RNGMNOXGNASE"/>
</dbReference>
<gene>
    <name evidence="6" type="ORF">N7456_007355</name>
</gene>
<dbReference type="SUPFAM" id="SSF51905">
    <property type="entry name" value="FAD/NAD(P)-binding domain"/>
    <property type="match status" value="1"/>
</dbReference>
<name>A0A9W9FAV7_9EURO</name>
<evidence type="ECO:0000256" key="2">
    <source>
        <dbReference type="ARBA" id="ARBA00022630"/>
    </source>
</evidence>
<reference evidence="6" key="1">
    <citation type="submission" date="2022-11" db="EMBL/GenBank/DDBJ databases">
        <authorList>
            <person name="Petersen C."/>
        </authorList>
    </citation>
    <scope>NUCLEOTIDE SEQUENCE</scope>
    <source>
        <strain evidence="6">IBT 30069</strain>
    </source>
</reference>
<dbReference type="InterPro" id="IPR050641">
    <property type="entry name" value="RIFMO-like"/>
</dbReference>
<evidence type="ECO:0000256" key="1">
    <source>
        <dbReference type="ARBA" id="ARBA00001974"/>
    </source>
</evidence>
<dbReference type="GO" id="GO:0071949">
    <property type="term" value="F:FAD binding"/>
    <property type="evidence" value="ECO:0007669"/>
    <property type="project" value="InterPro"/>
</dbReference>